<dbReference type="GO" id="GO:0016151">
    <property type="term" value="F:nickel cation binding"/>
    <property type="evidence" value="ECO:0007669"/>
    <property type="project" value="UniProtKB-UniRule"/>
</dbReference>
<comment type="subunit">
    <text evidence="3">UreD, UreF and UreG form a complex that acts as a GTP-hydrolysis-dependent molecular chaperone, activating the urease apoprotein by helping to assemble the nickel containing metallocenter of UreC. The UreE protein probably delivers the nickel.</text>
</comment>
<dbReference type="InterPro" id="IPR038277">
    <property type="entry name" value="UreF_sf"/>
</dbReference>
<keyword evidence="2 3" id="KW-0143">Chaperone</keyword>
<evidence type="ECO:0000313" key="5">
    <source>
        <dbReference type="Proteomes" id="UP000199459"/>
    </source>
</evidence>
<evidence type="ECO:0000256" key="1">
    <source>
        <dbReference type="ARBA" id="ARBA00022988"/>
    </source>
</evidence>
<sequence length="229" mass="25580">MISEKHPTELLRLLHLASPTLPIGAYTYSQGLEAAIETGSVTDENSANAWITESLSVVTDFEAPIFWRLLHAFSNQNEPDVTYWTELFLASRDTHELRAETIQMGYSLSKLVYDLNIAEEPLQRIMALQVEVPLPTAFACAATALKISQEAALLGFLFSIIENQVLVCVKSIPLGQVSGQRLLLSLHPKIEMAANHAMQLEDHELSNWAPGLSILSMMHEIQYSRIYRS</sequence>
<dbReference type="Pfam" id="PF01730">
    <property type="entry name" value="UreF"/>
    <property type="match status" value="1"/>
</dbReference>
<dbReference type="PANTHER" id="PTHR33620">
    <property type="entry name" value="UREASE ACCESSORY PROTEIN F"/>
    <property type="match status" value="1"/>
</dbReference>
<dbReference type="OrthoDB" id="9798772at2"/>
<dbReference type="AlphaFoldDB" id="A0A1H8CUH9"/>
<keyword evidence="3" id="KW-0963">Cytoplasm</keyword>
<dbReference type="PIRSF" id="PIRSF009467">
    <property type="entry name" value="Ureas_acces_UreF"/>
    <property type="match status" value="1"/>
</dbReference>
<dbReference type="HAMAP" id="MF_01385">
    <property type="entry name" value="UreF"/>
    <property type="match status" value="1"/>
</dbReference>
<dbReference type="EMBL" id="FOCP01000005">
    <property type="protein sequence ID" value="SEM98891.1"/>
    <property type="molecule type" value="Genomic_DNA"/>
</dbReference>
<comment type="subcellular location">
    <subcellularLocation>
        <location evidence="3">Cytoplasm</location>
    </subcellularLocation>
</comment>
<evidence type="ECO:0000256" key="2">
    <source>
        <dbReference type="ARBA" id="ARBA00023186"/>
    </source>
</evidence>
<reference evidence="4 5" key="1">
    <citation type="submission" date="2016-10" db="EMBL/GenBank/DDBJ databases">
        <authorList>
            <person name="de Groot N.N."/>
        </authorList>
    </citation>
    <scope>NUCLEOTIDE SEQUENCE [LARGE SCALE GENOMIC DNA]</scope>
    <source>
        <strain evidence="4 5">Nm22</strain>
    </source>
</reference>
<organism evidence="4 5">
    <name type="scientific">Nitrosomonas marina</name>
    <dbReference type="NCBI Taxonomy" id="917"/>
    <lineage>
        <taxon>Bacteria</taxon>
        <taxon>Pseudomonadati</taxon>
        <taxon>Pseudomonadota</taxon>
        <taxon>Betaproteobacteria</taxon>
        <taxon>Nitrosomonadales</taxon>
        <taxon>Nitrosomonadaceae</taxon>
        <taxon>Nitrosomonas</taxon>
    </lineage>
</organism>
<evidence type="ECO:0000256" key="3">
    <source>
        <dbReference type="HAMAP-Rule" id="MF_01385"/>
    </source>
</evidence>
<proteinExistence type="inferred from homology"/>
<accession>A0A1H8CUH9</accession>
<dbReference type="RefSeq" id="WP_090629046.1">
    <property type="nucleotide sequence ID" value="NZ_FOCP01000005.1"/>
</dbReference>
<protein>
    <recommendedName>
        <fullName evidence="3">Urease accessory protein UreF</fullName>
    </recommendedName>
</protein>
<dbReference type="PANTHER" id="PTHR33620:SF1">
    <property type="entry name" value="UREASE ACCESSORY PROTEIN F"/>
    <property type="match status" value="1"/>
</dbReference>
<dbReference type="Gene3D" id="1.10.4190.10">
    <property type="entry name" value="Urease accessory protein UreF"/>
    <property type="match status" value="1"/>
</dbReference>
<gene>
    <name evidence="3" type="primary">ureF</name>
    <name evidence="4" type="ORF">SAMN05216325_105149</name>
</gene>
<evidence type="ECO:0000313" key="4">
    <source>
        <dbReference type="EMBL" id="SEM98891.1"/>
    </source>
</evidence>
<comment type="similarity">
    <text evidence="3">Belongs to the UreF family.</text>
</comment>
<name>A0A1H8CUH9_9PROT</name>
<dbReference type="InterPro" id="IPR002639">
    <property type="entry name" value="UreF"/>
</dbReference>
<dbReference type="GO" id="GO:0005737">
    <property type="term" value="C:cytoplasm"/>
    <property type="evidence" value="ECO:0007669"/>
    <property type="project" value="UniProtKB-SubCell"/>
</dbReference>
<comment type="function">
    <text evidence="3">Required for maturation of urease via the functional incorporation of the urease nickel metallocenter.</text>
</comment>
<dbReference type="Proteomes" id="UP000199459">
    <property type="component" value="Unassembled WGS sequence"/>
</dbReference>
<keyword evidence="1 3" id="KW-0996">Nickel insertion</keyword>